<dbReference type="InterPro" id="IPR001734">
    <property type="entry name" value="Na/solute_symporter"/>
</dbReference>
<feature type="transmembrane region" description="Helical" evidence="12">
    <location>
        <begin position="153"/>
        <end position="172"/>
    </location>
</feature>
<feature type="transmembrane region" description="Helical" evidence="12">
    <location>
        <begin position="439"/>
        <end position="461"/>
    </location>
</feature>
<evidence type="ECO:0000256" key="9">
    <source>
        <dbReference type="ARBA" id="ARBA00023136"/>
    </source>
</evidence>
<evidence type="ECO:0000256" key="2">
    <source>
        <dbReference type="ARBA" id="ARBA00006434"/>
    </source>
</evidence>
<dbReference type="Pfam" id="PF00474">
    <property type="entry name" value="SSF"/>
    <property type="match status" value="1"/>
</dbReference>
<dbReference type="Gene3D" id="1.20.1730.10">
    <property type="entry name" value="Sodium/glucose cotransporter"/>
    <property type="match status" value="1"/>
</dbReference>
<sequence>MQIADYVVFVAILVSSAAVGFYHACRGGRQRTNREFLMADRNMPVFPVAMSLMATILSAISILGLTSELYFYGTMYWTIILAYLISITLSSTIVLPILYDLKLTSAYEYLEIRFHKSVRRIASFNAHVQSTIYMGICLYAPSLALEAASGIKWSHTVLALGVVCTFYTTIGGMKAVLWTDALQILVMLGGMLAISLCGCYELGGFWNVVHAAKKTNRIDFFDLDADPLKRHSFWSLTFGASVIWTYNYGSNQSMVQRYLTCRTKTSAQRALWINFPGLTVIILVCGFTGLVAFARYQHCDPLSINLISKNDQILPFYVADNFGHIPGFTGLCVATIFSAAMSSISSSINALAALTLEDFIKPYFKMDFCWGKNRESEDSSVVTKILAVFYGCLAMLIAFAASEMENLNQSSSALFGVTGGPIVATFFLGLLFPSANWEGALAGLIIGVSASLHQSIGSIVFRSNSPTPTALLSTTGCPNATGSIIVDRN</sequence>
<feature type="transmembrane region" description="Helical" evidence="12">
    <location>
        <begin position="231"/>
        <end position="249"/>
    </location>
</feature>
<keyword evidence="4" id="KW-1003">Cell membrane</keyword>
<dbReference type="PANTHER" id="PTHR42985:SF40">
    <property type="entry name" value="LD47995P-RELATED"/>
    <property type="match status" value="1"/>
</dbReference>
<evidence type="ECO:0000256" key="7">
    <source>
        <dbReference type="ARBA" id="ARBA00023053"/>
    </source>
</evidence>
<dbReference type="NCBIfam" id="TIGR00813">
    <property type="entry name" value="sss"/>
    <property type="match status" value="1"/>
</dbReference>
<evidence type="ECO:0000256" key="3">
    <source>
        <dbReference type="ARBA" id="ARBA00022448"/>
    </source>
</evidence>
<dbReference type="PROSITE" id="PS50283">
    <property type="entry name" value="NA_SOLUT_SYMP_3"/>
    <property type="match status" value="1"/>
</dbReference>
<comment type="subcellular location">
    <subcellularLocation>
        <location evidence="1">Cell membrane</location>
        <topology evidence="1">Multi-pass membrane protein</topology>
    </subcellularLocation>
</comment>
<evidence type="ECO:0000313" key="13">
    <source>
        <dbReference type="Proteomes" id="UP000887565"/>
    </source>
</evidence>
<protein>
    <submittedName>
        <fullName evidence="14">Sodium-coupled monocarboxylate transporter 1</fullName>
    </submittedName>
</protein>
<feature type="transmembrane region" description="Helical" evidence="12">
    <location>
        <begin position="184"/>
        <end position="206"/>
    </location>
</feature>
<keyword evidence="13" id="KW-1185">Reference proteome</keyword>
<name>A0A915J7G9_ROMCU</name>
<dbReference type="GO" id="GO:0006814">
    <property type="term" value="P:sodium ion transport"/>
    <property type="evidence" value="ECO:0007669"/>
    <property type="project" value="UniProtKB-KW"/>
</dbReference>
<feature type="transmembrane region" description="Helical" evidence="12">
    <location>
        <begin position="270"/>
        <end position="293"/>
    </location>
</feature>
<keyword evidence="7" id="KW-0915">Sodium</keyword>
<evidence type="ECO:0000256" key="11">
    <source>
        <dbReference type="RuleBase" id="RU362091"/>
    </source>
</evidence>
<feature type="transmembrane region" description="Helical" evidence="12">
    <location>
        <begin position="413"/>
        <end position="432"/>
    </location>
</feature>
<feature type="transmembrane region" description="Helical" evidence="12">
    <location>
        <begin position="45"/>
        <end position="64"/>
    </location>
</feature>
<dbReference type="OMA" id="MVGRIAM"/>
<feature type="transmembrane region" description="Helical" evidence="12">
    <location>
        <begin position="328"/>
        <end position="356"/>
    </location>
</feature>
<evidence type="ECO:0000256" key="10">
    <source>
        <dbReference type="ARBA" id="ARBA00023201"/>
    </source>
</evidence>
<evidence type="ECO:0000256" key="8">
    <source>
        <dbReference type="ARBA" id="ARBA00023065"/>
    </source>
</evidence>
<dbReference type="WBParaSite" id="nRc.2.0.1.t22407-RA">
    <property type="protein sequence ID" value="nRc.2.0.1.t22407-RA"/>
    <property type="gene ID" value="nRc.2.0.1.g22407"/>
</dbReference>
<dbReference type="PANTHER" id="PTHR42985">
    <property type="entry name" value="SODIUM-COUPLED MONOCARBOXYLATE TRANSPORTER"/>
    <property type="match status" value="1"/>
</dbReference>
<dbReference type="GO" id="GO:0015293">
    <property type="term" value="F:symporter activity"/>
    <property type="evidence" value="ECO:0007669"/>
    <property type="project" value="TreeGrafter"/>
</dbReference>
<keyword evidence="5 12" id="KW-0812">Transmembrane</keyword>
<proteinExistence type="inferred from homology"/>
<evidence type="ECO:0000256" key="1">
    <source>
        <dbReference type="ARBA" id="ARBA00004651"/>
    </source>
</evidence>
<reference evidence="14" key="1">
    <citation type="submission" date="2022-11" db="UniProtKB">
        <authorList>
            <consortium name="WormBaseParasite"/>
        </authorList>
    </citation>
    <scope>IDENTIFICATION</scope>
</reference>
<dbReference type="InterPro" id="IPR051163">
    <property type="entry name" value="Sodium:Solute_Symporter_SSF"/>
</dbReference>
<feature type="transmembrane region" description="Helical" evidence="12">
    <location>
        <begin position="76"/>
        <end position="101"/>
    </location>
</feature>
<feature type="transmembrane region" description="Helical" evidence="12">
    <location>
        <begin position="6"/>
        <end position="24"/>
    </location>
</feature>
<dbReference type="Proteomes" id="UP000887565">
    <property type="component" value="Unplaced"/>
</dbReference>
<keyword evidence="3" id="KW-0813">Transport</keyword>
<dbReference type="AlphaFoldDB" id="A0A915J7G9"/>
<evidence type="ECO:0000313" key="14">
    <source>
        <dbReference type="WBParaSite" id="nRc.2.0.1.t22407-RA"/>
    </source>
</evidence>
<comment type="similarity">
    <text evidence="2 11">Belongs to the sodium:solute symporter (SSF) (TC 2.A.21) family.</text>
</comment>
<evidence type="ECO:0000256" key="5">
    <source>
        <dbReference type="ARBA" id="ARBA00022692"/>
    </source>
</evidence>
<evidence type="ECO:0000256" key="4">
    <source>
        <dbReference type="ARBA" id="ARBA00022475"/>
    </source>
</evidence>
<keyword evidence="6 12" id="KW-1133">Transmembrane helix</keyword>
<dbReference type="GO" id="GO:0005886">
    <property type="term" value="C:plasma membrane"/>
    <property type="evidence" value="ECO:0007669"/>
    <property type="project" value="UniProtKB-SubCell"/>
</dbReference>
<feature type="transmembrane region" description="Helical" evidence="12">
    <location>
        <begin position="122"/>
        <end position="141"/>
    </location>
</feature>
<organism evidence="13 14">
    <name type="scientific">Romanomermis culicivorax</name>
    <name type="common">Nematode worm</name>
    <dbReference type="NCBI Taxonomy" id="13658"/>
    <lineage>
        <taxon>Eukaryota</taxon>
        <taxon>Metazoa</taxon>
        <taxon>Ecdysozoa</taxon>
        <taxon>Nematoda</taxon>
        <taxon>Enoplea</taxon>
        <taxon>Dorylaimia</taxon>
        <taxon>Mermithida</taxon>
        <taxon>Mermithoidea</taxon>
        <taxon>Mermithidae</taxon>
        <taxon>Romanomermis</taxon>
    </lineage>
</organism>
<evidence type="ECO:0000256" key="12">
    <source>
        <dbReference type="SAM" id="Phobius"/>
    </source>
</evidence>
<dbReference type="CDD" id="cd11492">
    <property type="entry name" value="SLC5sbd_NIS-SMVT"/>
    <property type="match status" value="1"/>
</dbReference>
<keyword evidence="10" id="KW-0739">Sodium transport</keyword>
<feature type="transmembrane region" description="Helical" evidence="12">
    <location>
        <begin position="381"/>
        <end position="401"/>
    </location>
</feature>
<dbReference type="InterPro" id="IPR038377">
    <property type="entry name" value="Na/Glc_symporter_sf"/>
</dbReference>
<accession>A0A915J7G9</accession>
<keyword evidence="9 12" id="KW-0472">Membrane</keyword>
<evidence type="ECO:0000256" key="6">
    <source>
        <dbReference type="ARBA" id="ARBA00022989"/>
    </source>
</evidence>
<keyword evidence="8" id="KW-0406">Ion transport</keyword>